<evidence type="ECO:0000259" key="2">
    <source>
        <dbReference type="Pfam" id="PF16242"/>
    </source>
</evidence>
<dbReference type="PANTHER" id="PTHR34818">
    <property type="entry name" value="PROTEIN BLI-3"/>
    <property type="match status" value="1"/>
</dbReference>
<evidence type="ECO:0000256" key="1">
    <source>
        <dbReference type="SAM" id="MobiDB-lite"/>
    </source>
</evidence>
<dbReference type="Gene3D" id="2.30.110.10">
    <property type="entry name" value="Electron Transport, Fmn-binding Protein, Chain A"/>
    <property type="match status" value="1"/>
</dbReference>
<accession>A0A229WZU9</accession>
<dbReference type="EMBL" id="NIDN02000099">
    <property type="protein sequence ID" value="RLL96782.1"/>
    <property type="molecule type" value="Genomic_DNA"/>
</dbReference>
<sequence length="208" mass="22520">MSSTINTSTGNKPVDPYKARSLEDPPLQQKVEDMVNFISDTKFGMLTTKLSNSHLLTSRCMALAGNEHGGIDLIFHTNLFSSKTMDLTVHPSEVNMSFLDPVSGSWASISGTAALVADQETVKKYYSPALKAWLGDLGDGVHDGGPGDPRIGVIKLEAKLATYAITKKGMIGRAVETVKSVSKGDVPAISSLRELTEEELAEWRRTHQ</sequence>
<dbReference type="OrthoDB" id="434253at2759"/>
<dbReference type="InterPro" id="IPR052917">
    <property type="entry name" value="Stress-Dev_Protein"/>
</dbReference>
<dbReference type="STRING" id="1245748.A0A229WZU9"/>
<feature type="compositionally biased region" description="Polar residues" evidence="1">
    <location>
        <begin position="1"/>
        <end position="11"/>
    </location>
</feature>
<keyword evidence="4" id="KW-1185">Reference proteome</keyword>
<proteinExistence type="predicted"/>
<reference evidence="3 4" key="1">
    <citation type="submission" date="2018-08" db="EMBL/GenBank/DDBJ databases">
        <title>Draft genome sequences of two Aspergillus turcosus clinical strains isolated from bronchoalveolar lavage fluid: one azole-susceptible and the other azole-resistant.</title>
        <authorList>
            <person name="Parent-Michaud M."/>
            <person name="Dufresne P.J."/>
            <person name="Fournier E."/>
            <person name="Martineau C."/>
            <person name="Moreira S."/>
            <person name="Perkins V."/>
            <person name="De Repentigny L."/>
            <person name="Dufresne S.F."/>
        </authorList>
    </citation>
    <scope>NUCLEOTIDE SEQUENCE [LARGE SCALE GENOMIC DNA]</scope>
    <source>
        <strain evidence="3">HMR AF 1038</strain>
    </source>
</reference>
<gene>
    <name evidence="3" type="ORF">CFD26_105772</name>
</gene>
<evidence type="ECO:0000313" key="4">
    <source>
        <dbReference type="Proteomes" id="UP000215289"/>
    </source>
</evidence>
<dbReference type="InterPro" id="IPR038725">
    <property type="entry name" value="YdaG_split_barrel_FMN-bd"/>
</dbReference>
<dbReference type="Proteomes" id="UP000215289">
    <property type="component" value="Unassembled WGS sequence"/>
</dbReference>
<protein>
    <recommendedName>
        <fullName evidence="2">General stress protein FMN-binding split barrel domain-containing protein</fullName>
    </recommendedName>
</protein>
<evidence type="ECO:0000313" key="3">
    <source>
        <dbReference type="EMBL" id="RLL96782.1"/>
    </source>
</evidence>
<dbReference type="SUPFAM" id="SSF50475">
    <property type="entry name" value="FMN-binding split barrel"/>
    <property type="match status" value="1"/>
</dbReference>
<organism evidence="3 4">
    <name type="scientific">Aspergillus turcosus</name>
    <dbReference type="NCBI Taxonomy" id="1245748"/>
    <lineage>
        <taxon>Eukaryota</taxon>
        <taxon>Fungi</taxon>
        <taxon>Dikarya</taxon>
        <taxon>Ascomycota</taxon>
        <taxon>Pezizomycotina</taxon>
        <taxon>Eurotiomycetes</taxon>
        <taxon>Eurotiomycetidae</taxon>
        <taxon>Eurotiales</taxon>
        <taxon>Aspergillaceae</taxon>
        <taxon>Aspergillus</taxon>
        <taxon>Aspergillus subgen. Fumigati</taxon>
    </lineage>
</organism>
<feature type="domain" description="General stress protein FMN-binding split barrel" evidence="2">
    <location>
        <begin position="30"/>
        <end position="185"/>
    </location>
</feature>
<dbReference type="AlphaFoldDB" id="A0A229WZU9"/>
<dbReference type="InterPro" id="IPR012349">
    <property type="entry name" value="Split_barrel_FMN-bd"/>
</dbReference>
<dbReference type="PANTHER" id="PTHR34818:SF1">
    <property type="entry name" value="PROTEIN BLI-3"/>
    <property type="match status" value="1"/>
</dbReference>
<name>A0A229WZU9_9EURO</name>
<dbReference type="Pfam" id="PF16242">
    <property type="entry name" value="Pyrid_ox_like"/>
    <property type="match status" value="1"/>
</dbReference>
<feature type="region of interest" description="Disordered" evidence="1">
    <location>
        <begin position="1"/>
        <end position="24"/>
    </location>
</feature>
<comment type="caution">
    <text evidence="3">The sequence shown here is derived from an EMBL/GenBank/DDBJ whole genome shotgun (WGS) entry which is preliminary data.</text>
</comment>